<evidence type="ECO:0000256" key="6">
    <source>
        <dbReference type="ARBA" id="ARBA00022777"/>
    </source>
</evidence>
<feature type="domain" description="PAC" evidence="10">
    <location>
        <begin position="238"/>
        <end position="288"/>
    </location>
</feature>
<dbReference type="PANTHER" id="PTHR43711:SF26">
    <property type="entry name" value="SENSOR HISTIDINE KINASE RCSC"/>
    <property type="match status" value="1"/>
</dbReference>
<dbReference type="InterPro" id="IPR035965">
    <property type="entry name" value="PAS-like_dom_sf"/>
</dbReference>
<dbReference type="FunFam" id="3.30.565.10:FF:000037">
    <property type="entry name" value="Hybrid sensor histidine kinase/response regulator"/>
    <property type="match status" value="1"/>
</dbReference>
<keyword evidence="8" id="KW-0902">Two-component regulatory system</keyword>
<dbReference type="InterPro" id="IPR004358">
    <property type="entry name" value="Sig_transdc_His_kin-like_C"/>
</dbReference>
<evidence type="ECO:0000313" key="11">
    <source>
        <dbReference type="EMBL" id="MBE6060367.1"/>
    </source>
</evidence>
<keyword evidence="7" id="KW-0067">ATP-binding</keyword>
<keyword evidence="3" id="KW-0597">Phosphoprotein</keyword>
<evidence type="ECO:0000256" key="8">
    <source>
        <dbReference type="ARBA" id="ARBA00023012"/>
    </source>
</evidence>
<keyword evidence="4" id="KW-0808">Transferase</keyword>
<dbReference type="Proteomes" id="UP000768462">
    <property type="component" value="Unassembled WGS sequence"/>
</dbReference>
<reference evidence="11" key="1">
    <citation type="submission" date="2019-04" db="EMBL/GenBank/DDBJ databases">
        <title>Evolution of Biomass-Degrading Anaerobic Consortia Revealed by Metagenomics.</title>
        <authorList>
            <person name="Peng X."/>
        </authorList>
    </citation>
    <scope>NUCLEOTIDE SEQUENCE</scope>
    <source>
        <strain evidence="11">SIG254</strain>
    </source>
</reference>
<dbReference type="InterPro" id="IPR000014">
    <property type="entry name" value="PAS"/>
</dbReference>
<gene>
    <name evidence="11" type="ORF">E7215_09375</name>
</gene>
<dbReference type="NCBIfam" id="TIGR00229">
    <property type="entry name" value="sensory_box"/>
    <property type="match status" value="2"/>
</dbReference>
<evidence type="ECO:0000259" key="10">
    <source>
        <dbReference type="PROSITE" id="PS50113"/>
    </source>
</evidence>
<accession>A0A927WAU4</accession>
<proteinExistence type="predicted"/>
<dbReference type="Gene3D" id="1.10.287.130">
    <property type="match status" value="1"/>
</dbReference>
<dbReference type="Pfam" id="PF13188">
    <property type="entry name" value="PAS_8"/>
    <property type="match status" value="1"/>
</dbReference>
<name>A0A927WAU4_9CLOT</name>
<dbReference type="PROSITE" id="PS50109">
    <property type="entry name" value="HIS_KIN"/>
    <property type="match status" value="1"/>
</dbReference>
<dbReference type="SMART" id="SM00388">
    <property type="entry name" value="HisKA"/>
    <property type="match status" value="1"/>
</dbReference>
<dbReference type="InterPro" id="IPR003594">
    <property type="entry name" value="HATPase_dom"/>
</dbReference>
<dbReference type="InterPro" id="IPR003661">
    <property type="entry name" value="HisK_dim/P_dom"/>
</dbReference>
<dbReference type="SMART" id="SM00091">
    <property type="entry name" value="PAS"/>
    <property type="match status" value="3"/>
</dbReference>
<evidence type="ECO:0000313" key="12">
    <source>
        <dbReference type="Proteomes" id="UP000768462"/>
    </source>
</evidence>
<dbReference type="InterPro" id="IPR050736">
    <property type="entry name" value="Sensor_HK_Regulatory"/>
</dbReference>
<evidence type="ECO:0000256" key="7">
    <source>
        <dbReference type="ARBA" id="ARBA00022840"/>
    </source>
</evidence>
<dbReference type="InterPro" id="IPR005467">
    <property type="entry name" value="His_kinase_dom"/>
</dbReference>
<dbReference type="Pfam" id="PF00512">
    <property type="entry name" value="HisKA"/>
    <property type="match status" value="1"/>
</dbReference>
<dbReference type="Gene3D" id="3.30.565.10">
    <property type="entry name" value="Histidine kinase-like ATPase, C-terminal domain"/>
    <property type="match status" value="1"/>
</dbReference>
<comment type="caution">
    <text evidence="11">The sequence shown here is derived from an EMBL/GenBank/DDBJ whole genome shotgun (WGS) entry which is preliminary data.</text>
</comment>
<sequence>MEFKNKEDLEFYNNISEPIIVIDSNNEIKYCNEGALEFLGVQSIDSIQELDINTMIKFSTLKSGVFDVKDFIKNDRSERIRASIDTRIYKEIEIELVFRSIKVGNSEGTLMLLKNIVSNNLHFKSEDINKDNSKLEEHEEFKYIVVDKDEDEAFISTKEIDLNINFYKAIFANSTTGIVIEKENRISYINKVAMDIIGDPKSDTFLGKSIFEIIKLDSIQYNDEFLKKQYSKYNSSLNIVERKFIREDGSIVYCEVTPMCFVNDNDIYSIFLIRDITRRIKVEEAVISNRDNYVELLKLLPFGMVIYSDGKLEIGNEALVNILGLNGIDELKNLSYIDIVDEEYKDVVKEMYFDAQFRGKSTEFKEVKVRREYGALIDAEIASFGINFSYGRSVVFLIQEVTERKKAQLNKVKLEQAIKYDKLKTEFISNMSHELKTPLNIILSTVQVLQYNYKDKNDEQLDRYLDLMKVNSYRLLRLINNLIDVTRIDVGNLKMNFGNYDIVAIVEDITMAAVEYVESKGMTLIFDTDVEEKIIGIDRENIERIILNLLSNAVKFSKDDGTIMVSIHDLGDKVQISVKDNGIGIPEELQEKIFDRFVQGEDLFTRSHEGSGIGLSLVKSIVENHGGKTYVKSIVNGGSEFIVELPNILSKNQFCSTNLYHADKYNLERIKIEFSDIYR</sequence>
<dbReference type="PANTHER" id="PTHR43711">
    <property type="entry name" value="TWO-COMPONENT HISTIDINE KINASE"/>
    <property type="match status" value="1"/>
</dbReference>
<evidence type="ECO:0000256" key="4">
    <source>
        <dbReference type="ARBA" id="ARBA00022679"/>
    </source>
</evidence>
<evidence type="ECO:0000256" key="5">
    <source>
        <dbReference type="ARBA" id="ARBA00022741"/>
    </source>
</evidence>
<feature type="domain" description="Histidine kinase" evidence="9">
    <location>
        <begin position="430"/>
        <end position="649"/>
    </location>
</feature>
<dbReference type="SUPFAM" id="SSF47384">
    <property type="entry name" value="Homodimeric domain of signal transducing histidine kinase"/>
    <property type="match status" value="1"/>
</dbReference>
<dbReference type="CDD" id="cd00075">
    <property type="entry name" value="HATPase"/>
    <property type="match status" value="1"/>
</dbReference>
<comment type="catalytic activity">
    <reaction evidence="1">
        <text>ATP + protein L-histidine = ADP + protein N-phospho-L-histidine.</text>
        <dbReference type="EC" id="2.7.13.3"/>
    </reaction>
</comment>
<dbReference type="EC" id="2.7.13.3" evidence="2"/>
<dbReference type="CDD" id="cd00082">
    <property type="entry name" value="HisKA"/>
    <property type="match status" value="1"/>
</dbReference>
<dbReference type="SUPFAM" id="SSF55874">
    <property type="entry name" value="ATPase domain of HSP90 chaperone/DNA topoisomerase II/histidine kinase"/>
    <property type="match status" value="1"/>
</dbReference>
<evidence type="ECO:0000259" key="9">
    <source>
        <dbReference type="PROSITE" id="PS50109"/>
    </source>
</evidence>
<dbReference type="SUPFAM" id="SSF55785">
    <property type="entry name" value="PYP-like sensor domain (PAS domain)"/>
    <property type="match status" value="2"/>
</dbReference>
<dbReference type="Pfam" id="PF13426">
    <property type="entry name" value="PAS_9"/>
    <property type="match status" value="2"/>
</dbReference>
<keyword evidence="6" id="KW-0418">Kinase</keyword>
<protein>
    <recommendedName>
        <fullName evidence="2">histidine kinase</fullName>
        <ecNumber evidence="2">2.7.13.3</ecNumber>
    </recommendedName>
</protein>
<dbReference type="SMART" id="SM00387">
    <property type="entry name" value="HATPase_c"/>
    <property type="match status" value="1"/>
</dbReference>
<dbReference type="InterPro" id="IPR036890">
    <property type="entry name" value="HATPase_C_sf"/>
</dbReference>
<dbReference type="PROSITE" id="PS50113">
    <property type="entry name" value="PAC"/>
    <property type="match status" value="1"/>
</dbReference>
<dbReference type="Gene3D" id="3.30.450.20">
    <property type="entry name" value="PAS domain"/>
    <property type="match status" value="3"/>
</dbReference>
<dbReference type="InterPro" id="IPR000700">
    <property type="entry name" value="PAS-assoc_C"/>
</dbReference>
<dbReference type="AlphaFoldDB" id="A0A927WAU4"/>
<keyword evidence="5" id="KW-0547">Nucleotide-binding</keyword>
<dbReference type="Pfam" id="PF02518">
    <property type="entry name" value="HATPase_c"/>
    <property type="match status" value="1"/>
</dbReference>
<dbReference type="PRINTS" id="PR00344">
    <property type="entry name" value="BCTRLSENSOR"/>
</dbReference>
<evidence type="ECO:0000256" key="2">
    <source>
        <dbReference type="ARBA" id="ARBA00012438"/>
    </source>
</evidence>
<organism evidence="11 12">
    <name type="scientific">Clostridium sulfidigenes</name>
    <dbReference type="NCBI Taxonomy" id="318464"/>
    <lineage>
        <taxon>Bacteria</taxon>
        <taxon>Bacillati</taxon>
        <taxon>Bacillota</taxon>
        <taxon>Clostridia</taxon>
        <taxon>Eubacteriales</taxon>
        <taxon>Clostridiaceae</taxon>
        <taxon>Clostridium</taxon>
    </lineage>
</organism>
<dbReference type="EMBL" id="SVCM01000103">
    <property type="protein sequence ID" value="MBE6060367.1"/>
    <property type="molecule type" value="Genomic_DNA"/>
</dbReference>
<evidence type="ECO:0000256" key="1">
    <source>
        <dbReference type="ARBA" id="ARBA00000085"/>
    </source>
</evidence>
<dbReference type="CDD" id="cd00130">
    <property type="entry name" value="PAS"/>
    <property type="match status" value="1"/>
</dbReference>
<dbReference type="GO" id="GO:0005524">
    <property type="term" value="F:ATP binding"/>
    <property type="evidence" value="ECO:0007669"/>
    <property type="project" value="UniProtKB-KW"/>
</dbReference>
<dbReference type="InterPro" id="IPR036097">
    <property type="entry name" value="HisK_dim/P_sf"/>
</dbReference>
<evidence type="ECO:0000256" key="3">
    <source>
        <dbReference type="ARBA" id="ARBA00022553"/>
    </source>
</evidence>
<dbReference type="GO" id="GO:0000155">
    <property type="term" value="F:phosphorelay sensor kinase activity"/>
    <property type="evidence" value="ECO:0007669"/>
    <property type="project" value="InterPro"/>
</dbReference>